<evidence type="ECO:0000313" key="2">
    <source>
        <dbReference type="EMBL" id="PWE17207.1"/>
    </source>
</evidence>
<sequence length="185" mass="19375">MSAMRYLGFAILALALAACSAEPGGSGGGNAELRRAFGPYLGVWESEDGQIRQAFLMVDDGAAVEGCMMLAEEDGEGWRVVSDGRYVLDETADETRVTGRFTGEGMGFEAIDIVGYPVEGGGFDFTNTAQTGDGRQITYETWAAPTGGAFAYVIERADPAGQTPWLGGRWIFVGGAEADCSGGDG</sequence>
<dbReference type="AlphaFoldDB" id="A0A2U2BT76"/>
<proteinExistence type="predicted"/>
<organism evidence="2 3">
    <name type="scientific">Marinicauda salina</name>
    <dbReference type="NCBI Taxonomy" id="2135793"/>
    <lineage>
        <taxon>Bacteria</taxon>
        <taxon>Pseudomonadati</taxon>
        <taxon>Pseudomonadota</taxon>
        <taxon>Alphaproteobacteria</taxon>
        <taxon>Maricaulales</taxon>
        <taxon>Maricaulaceae</taxon>
        <taxon>Marinicauda</taxon>
    </lineage>
</organism>
<evidence type="ECO:0000256" key="1">
    <source>
        <dbReference type="SAM" id="SignalP"/>
    </source>
</evidence>
<accession>A0A2U2BT76</accession>
<dbReference type="Proteomes" id="UP000245168">
    <property type="component" value="Unassembled WGS sequence"/>
</dbReference>
<feature type="signal peptide" evidence="1">
    <location>
        <begin position="1"/>
        <end position="20"/>
    </location>
</feature>
<feature type="chain" id="PRO_5015675309" description="DUF1579 domain-containing protein" evidence="1">
    <location>
        <begin position="21"/>
        <end position="185"/>
    </location>
</feature>
<comment type="caution">
    <text evidence="2">The sequence shown here is derived from an EMBL/GenBank/DDBJ whole genome shotgun (WGS) entry which is preliminary data.</text>
</comment>
<keyword evidence="1" id="KW-0732">Signal</keyword>
<name>A0A2U2BT76_9PROT</name>
<evidence type="ECO:0000313" key="3">
    <source>
        <dbReference type="Proteomes" id="UP000245168"/>
    </source>
</evidence>
<keyword evidence="3" id="KW-1185">Reference proteome</keyword>
<protein>
    <recommendedName>
        <fullName evidence="4">DUF1579 domain-containing protein</fullName>
    </recommendedName>
</protein>
<reference evidence="3" key="1">
    <citation type="submission" date="2018-05" db="EMBL/GenBank/DDBJ databases">
        <authorList>
            <person name="Liu B.-T."/>
        </authorList>
    </citation>
    <scope>NUCLEOTIDE SEQUENCE [LARGE SCALE GENOMIC DNA]</scope>
    <source>
        <strain evidence="3">WD6-1</strain>
    </source>
</reference>
<evidence type="ECO:0008006" key="4">
    <source>
        <dbReference type="Google" id="ProtNLM"/>
    </source>
</evidence>
<dbReference type="PROSITE" id="PS51257">
    <property type="entry name" value="PROKAR_LIPOPROTEIN"/>
    <property type="match status" value="1"/>
</dbReference>
<gene>
    <name evidence="2" type="ORF">DDZ18_05805</name>
</gene>
<dbReference type="EMBL" id="QEXV01000003">
    <property type="protein sequence ID" value="PWE17207.1"/>
    <property type="molecule type" value="Genomic_DNA"/>
</dbReference>